<evidence type="ECO:0000256" key="1">
    <source>
        <dbReference type="ARBA" id="ARBA00004193"/>
    </source>
</evidence>
<dbReference type="PANTHER" id="PTHR34296:SF2">
    <property type="entry name" value="ABC TRANSPORTER GUANOSINE-BINDING PROTEIN NUPN"/>
    <property type="match status" value="1"/>
</dbReference>
<organism evidence="9 10">
    <name type="scientific">Zestosphaera tikiterensis</name>
    <dbReference type="NCBI Taxonomy" id="1973259"/>
    <lineage>
        <taxon>Archaea</taxon>
        <taxon>Thermoproteota</taxon>
        <taxon>Thermoprotei</taxon>
        <taxon>Desulfurococcales</taxon>
        <taxon>Desulfurococcaceae</taxon>
        <taxon>Zestosphaera</taxon>
    </lineage>
</organism>
<dbReference type="Gene3D" id="3.40.50.2300">
    <property type="match status" value="2"/>
</dbReference>
<feature type="domain" description="ABC transporter substrate-binding protein PnrA-like" evidence="8">
    <location>
        <begin position="81"/>
        <end position="349"/>
    </location>
</feature>
<keyword evidence="7" id="KW-0812">Transmembrane</keyword>
<proteinExistence type="inferred from homology"/>
<feature type="transmembrane region" description="Helical" evidence="7">
    <location>
        <begin position="12"/>
        <end position="33"/>
    </location>
</feature>
<dbReference type="Proteomes" id="UP000244093">
    <property type="component" value="Unassembled WGS sequence"/>
</dbReference>
<keyword evidence="3" id="KW-1003">Cell membrane</keyword>
<gene>
    <name evidence="9" type="ORF">B7O98_09260</name>
</gene>
<keyword evidence="7" id="KW-1133">Transmembrane helix</keyword>
<keyword evidence="5 7" id="KW-0472">Membrane</keyword>
<evidence type="ECO:0000313" key="10">
    <source>
        <dbReference type="Proteomes" id="UP000244093"/>
    </source>
</evidence>
<evidence type="ECO:0000256" key="2">
    <source>
        <dbReference type="ARBA" id="ARBA00008610"/>
    </source>
</evidence>
<keyword evidence="4" id="KW-0732">Signal</keyword>
<evidence type="ECO:0000313" key="9">
    <source>
        <dbReference type="EMBL" id="PUA31478.1"/>
    </source>
</evidence>
<name>A0A2R7Y1W0_9CREN</name>
<dbReference type="GO" id="GO:0005886">
    <property type="term" value="C:plasma membrane"/>
    <property type="evidence" value="ECO:0007669"/>
    <property type="project" value="UniProtKB-SubCell"/>
</dbReference>
<protein>
    <recommendedName>
        <fullName evidence="8">ABC transporter substrate-binding protein PnrA-like domain-containing protein</fullName>
    </recommendedName>
</protein>
<sequence length="420" mass="45846">MVIYLVSLGRTALTVLAVVITAIVVAGVMYAAVPKGGQTITQTVTVTVTKTEAVTQTITATQVVATTTPTQHVKAAVIIRKRGDLGFNDMAWLGGQMAVKNLGATVEYFYYENVPMAQYLEFLENIVRRGFDIIVVVNFMMAEQVAELADKYPNQKFAILDAVVEGKPNVMSIVFKENEGSALVGALATYLSKSGTVGIVLGMDIPPLWKFEIGYKWGIHYVMNETGRKVKILWEYVGTFGDPNKGKEAATLMLQQGADIVYHAAGETGLGVIDAVYDYSQKTGKKVYAIGVDAPQEWIRSGYVIASMVKHVEVAVYKAVEDVAKGSFKGGVVALGIREGGVDISKPEDIKIMMGIAVELNLMSQDEANKVYNEVMNLRNSIPSEVWDKVMLLREKIIRGEVSIPIPTADTIAELRQRYG</sequence>
<dbReference type="InterPro" id="IPR028082">
    <property type="entry name" value="Peripla_BP_I"/>
</dbReference>
<accession>A0A2R7Y1W0</accession>
<dbReference type="InterPro" id="IPR050957">
    <property type="entry name" value="BMP_lipoprotein"/>
</dbReference>
<comment type="subcellular location">
    <subcellularLocation>
        <location evidence="1">Cell membrane</location>
        <topology evidence="1">Lipid-anchor</topology>
    </subcellularLocation>
</comment>
<dbReference type="Pfam" id="PF02608">
    <property type="entry name" value="Bmp"/>
    <property type="match status" value="1"/>
</dbReference>
<dbReference type="AlphaFoldDB" id="A0A2R7Y1W0"/>
<evidence type="ECO:0000256" key="5">
    <source>
        <dbReference type="ARBA" id="ARBA00023136"/>
    </source>
</evidence>
<comment type="caution">
    <text evidence="9">The sequence shown here is derived from an EMBL/GenBank/DDBJ whole genome shotgun (WGS) entry which is preliminary data.</text>
</comment>
<dbReference type="CDD" id="cd06354">
    <property type="entry name" value="PBP1_PrnA-like"/>
    <property type="match status" value="1"/>
</dbReference>
<dbReference type="PANTHER" id="PTHR34296">
    <property type="entry name" value="TRANSCRIPTIONAL ACTIVATOR PROTEIN MED"/>
    <property type="match status" value="1"/>
</dbReference>
<keyword evidence="6" id="KW-0449">Lipoprotein</keyword>
<evidence type="ECO:0000259" key="8">
    <source>
        <dbReference type="Pfam" id="PF02608"/>
    </source>
</evidence>
<dbReference type="EMBL" id="NBVN01000010">
    <property type="protein sequence ID" value="PUA31478.1"/>
    <property type="molecule type" value="Genomic_DNA"/>
</dbReference>
<evidence type="ECO:0000256" key="7">
    <source>
        <dbReference type="SAM" id="Phobius"/>
    </source>
</evidence>
<evidence type="ECO:0000256" key="6">
    <source>
        <dbReference type="ARBA" id="ARBA00023288"/>
    </source>
</evidence>
<dbReference type="SUPFAM" id="SSF53822">
    <property type="entry name" value="Periplasmic binding protein-like I"/>
    <property type="match status" value="1"/>
</dbReference>
<dbReference type="InterPro" id="IPR003760">
    <property type="entry name" value="PnrA-like"/>
</dbReference>
<evidence type="ECO:0000256" key="4">
    <source>
        <dbReference type="ARBA" id="ARBA00022729"/>
    </source>
</evidence>
<reference evidence="9 10" key="1">
    <citation type="journal article" date="2018" name="Syst. Appl. Microbiol.">
        <title>A new symbiotic nanoarchaeote (Candidatus Nanoclepta minutus) and its host (Zestosphaera tikiterensis gen. nov., sp. nov.) from a New Zealand hot spring.</title>
        <authorList>
            <person name="St John E."/>
            <person name="Liu Y."/>
            <person name="Podar M."/>
            <person name="Stott M.B."/>
            <person name="Meneghin J."/>
            <person name="Chen Z."/>
            <person name="Lagutin K."/>
            <person name="Mitchell K."/>
            <person name="Reysenbach A.L."/>
        </authorList>
    </citation>
    <scope>NUCLEOTIDE SEQUENCE [LARGE SCALE GENOMIC DNA]</scope>
    <source>
        <strain evidence="9">NZ3</strain>
    </source>
</reference>
<evidence type="ECO:0000256" key="3">
    <source>
        <dbReference type="ARBA" id="ARBA00022475"/>
    </source>
</evidence>
<comment type="similarity">
    <text evidence="2">Belongs to the BMP lipoprotein family.</text>
</comment>